<dbReference type="EMBL" id="CAQQ02384625">
    <property type="status" value="NOT_ANNOTATED_CDS"/>
    <property type="molecule type" value="Genomic_DNA"/>
</dbReference>
<evidence type="ECO:0000313" key="1">
    <source>
        <dbReference type="EnsemblMetazoa" id="MESCA008919-PA"/>
    </source>
</evidence>
<keyword evidence="2" id="KW-1185">Reference proteome</keyword>
<dbReference type="Proteomes" id="UP000015102">
    <property type="component" value="Unassembled WGS sequence"/>
</dbReference>
<evidence type="ECO:0000313" key="2">
    <source>
        <dbReference type="Proteomes" id="UP000015102"/>
    </source>
</evidence>
<organism evidence="1 2">
    <name type="scientific">Megaselia scalaris</name>
    <name type="common">Humpbacked fly</name>
    <name type="synonym">Phora scalaris</name>
    <dbReference type="NCBI Taxonomy" id="36166"/>
    <lineage>
        <taxon>Eukaryota</taxon>
        <taxon>Metazoa</taxon>
        <taxon>Ecdysozoa</taxon>
        <taxon>Arthropoda</taxon>
        <taxon>Hexapoda</taxon>
        <taxon>Insecta</taxon>
        <taxon>Pterygota</taxon>
        <taxon>Neoptera</taxon>
        <taxon>Endopterygota</taxon>
        <taxon>Diptera</taxon>
        <taxon>Brachycera</taxon>
        <taxon>Muscomorpha</taxon>
        <taxon>Platypezoidea</taxon>
        <taxon>Phoridae</taxon>
        <taxon>Megaseliini</taxon>
        <taxon>Megaselia</taxon>
    </lineage>
</organism>
<dbReference type="HOGENOM" id="CLU_2910782_0_0_1"/>
<dbReference type="EMBL" id="CAQQ02384626">
    <property type="status" value="NOT_ANNOTATED_CDS"/>
    <property type="molecule type" value="Genomic_DNA"/>
</dbReference>
<name>T1GYJ0_MEGSC</name>
<sequence length="62" mass="7207">SERHISWTVKVYPPVSCGKDYLFLRIIENCKKRWSIDSCVVAKKVWGGIDENSQFFIVKSSK</sequence>
<proteinExistence type="predicted"/>
<dbReference type="AlphaFoldDB" id="T1GYJ0"/>
<protein>
    <recommendedName>
        <fullName evidence="3">MATH domain-containing protein</fullName>
    </recommendedName>
</protein>
<evidence type="ECO:0008006" key="3">
    <source>
        <dbReference type="Google" id="ProtNLM"/>
    </source>
</evidence>
<accession>T1GYJ0</accession>
<dbReference type="EnsemblMetazoa" id="MESCA008919-RA">
    <property type="protein sequence ID" value="MESCA008919-PA"/>
    <property type="gene ID" value="MESCA008919"/>
</dbReference>
<reference evidence="2" key="1">
    <citation type="submission" date="2013-02" db="EMBL/GenBank/DDBJ databases">
        <authorList>
            <person name="Hughes D."/>
        </authorList>
    </citation>
    <scope>NUCLEOTIDE SEQUENCE</scope>
    <source>
        <strain>Durham</strain>
        <strain evidence="2">NC isolate 2 -- Noor lab</strain>
    </source>
</reference>
<reference evidence="1" key="2">
    <citation type="submission" date="2015-06" db="UniProtKB">
        <authorList>
            <consortium name="EnsemblMetazoa"/>
        </authorList>
    </citation>
    <scope>IDENTIFICATION</scope>
</reference>